<name>A0A1I0QG34_9RHOB</name>
<dbReference type="RefSeq" id="WP_089993151.1">
    <property type="nucleotide sequence ID" value="NZ_FOIZ01000001.1"/>
</dbReference>
<feature type="compositionally biased region" description="Basic and acidic residues" evidence="1">
    <location>
        <begin position="25"/>
        <end position="42"/>
    </location>
</feature>
<reference evidence="2 3" key="1">
    <citation type="submission" date="2016-10" db="EMBL/GenBank/DDBJ databases">
        <authorList>
            <person name="de Groot N.N."/>
        </authorList>
    </citation>
    <scope>NUCLEOTIDE SEQUENCE [LARGE SCALE GENOMIC DNA]</scope>
    <source>
        <strain evidence="2 3">DSM 17925</strain>
    </source>
</reference>
<dbReference type="Proteomes" id="UP000199167">
    <property type="component" value="Unassembled WGS sequence"/>
</dbReference>
<dbReference type="AlphaFoldDB" id="A0A1I0QG34"/>
<dbReference type="STRING" id="364200.SAMN04488515_1893"/>
<evidence type="ECO:0000313" key="3">
    <source>
        <dbReference type="Proteomes" id="UP000199167"/>
    </source>
</evidence>
<proteinExistence type="predicted"/>
<evidence type="ECO:0000256" key="1">
    <source>
        <dbReference type="SAM" id="MobiDB-lite"/>
    </source>
</evidence>
<evidence type="ECO:0000313" key="2">
    <source>
        <dbReference type="EMBL" id="SEW25983.1"/>
    </source>
</evidence>
<protein>
    <recommendedName>
        <fullName evidence="4">Cell pole-organizing protein PopZ</fullName>
    </recommendedName>
</protein>
<feature type="region of interest" description="Disordered" evidence="1">
    <location>
        <begin position="22"/>
        <end position="72"/>
    </location>
</feature>
<keyword evidence="3" id="KW-1185">Reference proteome</keyword>
<dbReference type="EMBL" id="FOIZ01000001">
    <property type="protein sequence ID" value="SEW25983.1"/>
    <property type="molecule type" value="Genomic_DNA"/>
</dbReference>
<sequence>MSDPVTKVELEDILSSVKRLVSLGNKDRSANETVEKPEDSPSDKFVLTPALRVGGPDDTAESPASVAQEEDVWTTPVTDADLDDTTLILDMPAEDAESEATDTIAQKAETPAATLSDRISLEATIAELEAAVIAQPDEWEPDGSEVKTVPTWATVSYAAPAIDESVDVNPVEADAPEEEQATSPEPLAAVQAQAASPEPLILEDEQSVSPEPPAPEPETNTDEPAFGDTFSRIGVTFMHAPQSASASVEEDDTDVDHGDELAPDLPQTGADEDIDAYLFGDKGVVDEEALRQIVMRIVRDELQGKMGERITRNVRKMVRREIHRVITSQDFD</sequence>
<dbReference type="OrthoDB" id="7875768at2"/>
<gene>
    <name evidence="2" type="ORF">SAMN04488515_1893</name>
</gene>
<accession>A0A1I0QG34</accession>
<evidence type="ECO:0008006" key="4">
    <source>
        <dbReference type="Google" id="ProtNLM"/>
    </source>
</evidence>
<organism evidence="2 3">
    <name type="scientific">Cognatiyoonia koreensis</name>
    <dbReference type="NCBI Taxonomy" id="364200"/>
    <lineage>
        <taxon>Bacteria</taxon>
        <taxon>Pseudomonadati</taxon>
        <taxon>Pseudomonadota</taxon>
        <taxon>Alphaproteobacteria</taxon>
        <taxon>Rhodobacterales</taxon>
        <taxon>Paracoccaceae</taxon>
        <taxon>Cognatiyoonia</taxon>
    </lineage>
</organism>
<feature type="region of interest" description="Disordered" evidence="1">
    <location>
        <begin position="159"/>
        <end position="228"/>
    </location>
</feature>
<feature type="region of interest" description="Disordered" evidence="1">
    <location>
        <begin position="241"/>
        <end position="269"/>
    </location>
</feature>